<feature type="region of interest" description="Disordered" evidence="2">
    <location>
        <begin position="386"/>
        <end position="428"/>
    </location>
</feature>
<dbReference type="EMBL" id="CAUYUE010000001">
    <property type="protein sequence ID" value="CAK0732263.1"/>
    <property type="molecule type" value="Genomic_DNA"/>
</dbReference>
<feature type="region of interest" description="Disordered" evidence="2">
    <location>
        <begin position="361"/>
        <end position="380"/>
    </location>
</feature>
<dbReference type="Proteomes" id="UP001314263">
    <property type="component" value="Unassembled WGS sequence"/>
</dbReference>
<dbReference type="AlphaFoldDB" id="A0AAV1HSU3"/>
<accession>A0AAV1HSU3</accession>
<proteinExistence type="predicted"/>
<feature type="compositionally biased region" description="Low complexity" evidence="2">
    <location>
        <begin position="409"/>
        <end position="424"/>
    </location>
</feature>
<evidence type="ECO:0000256" key="2">
    <source>
        <dbReference type="SAM" id="MobiDB-lite"/>
    </source>
</evidence>
<organism evidence="3 4">
    <name type="scientific">Coccomyxa viridis</name>
    <dbReference type="NCBI Taxonomy" id="1274662"/>
    <lineage>
        <taxon>Eukaryota</taxon>
        <taxon>Viridiplantae</taxon>
        <taxon>Chlorophyta</taxon>
        <taxon>core chlorophytes</taxon>
        <taxon>Trebouxiophyceae</taxon>
        <taxon>Trebouxiophyceae incertae sedis</taxon>
        <taxon>Coccomyxaceae</taxon>
        <taxon>Coccomyxa</taxon>
    </lineage>
</organism>
<protein>
    <submittedName>
        <fullName evidence="3">Uncharacterized protein</fullName>
    </submittedName>
</protein>
<keyword evidence="1" id="KW-0175">Coiled coil</keyword>
<evidence type="ECO:0000256" key="1">
    <source>
        <dbReference type="SAM" id="Coils"/>
    </source>
</evidence>
<keyword evidence="4" id="KW-1185">Reference proteome</keyword>
<name>A0AAV1HSU3_9CHLO</name>
<evidence type="ECO:0000313" key="4">
    <source>
        <dbReference type="Proteomes" id="UP001314263"/>
    </source>
</evidence>
<gene>
    <name evidence="3" type="ORF">CVIRNUC_000106</name>
</gene>
<evidence type="ECO:0000313" key="3">
    <source>
        <dbReference type="EMBL" id="CAK0732263.1"/>
    </source>
</evidence>
<sequence length="481" mass="53054">MDAVCEQLQKLDSERADLAGKVETARDSWLKAQDTRQEVKLEKVYEDLKKELELLNMMRRDLQNKLPSSGVLPADLISQLVAGLASLQSGLQGLASLQSGLQGLGEGLAHQLVALQHKALSLRASTATAHTVEKLLRRILVGFSKEETIPCCACEEDLPELPRRLTLYSWQAGEVSSEEVAKGQRWLQTYLCPDGTVAIPVQNQPWLEAEFREDNANIKASKTDFLIAMDVPEVKKMANPPSPDQFKGILRYIIGAYEAKTTNYVRKSNIMCVWPQAVLQALALNSMTERNGKSYFIPVFGGDFNEHLVLHASTTQDPSMTQDASTTQDAFMLHAATQDRPEAAALAVRYMRYLLEQTKDAATASPQAGRDPSGVNPLIGRHLYDLSAGSNKRKHEEMRTAGGPSEGSQAEGAQAEGAQAMGAADADEDERWQAAENAYHRDLVDALRHPRMYRALGLSGPPHTIRHSSLEENLNNMRLIL</sequence>
<feature type="coiled-coil region" evidence="1">
    <location>
        <begin position="8"/>
        <end position="65"/>
    </location>
</feature>
<comment type="caution">
    <text evidence="3">The sequence shown here is derived from an EMBL/GenBank/DDBJ whole genome shotgun (WGS) entry which is preliminary data.</text>
</comment>
<reference evidence="3 4" key="1">
    <citation type="submission" date="2023-10" db="EMBL/GenBank/DDBJ databases">
        <authorList>
            <person name="Maclean D."/>
            <person name="Macfadyen A."/>
        </authorList>
    </citation>
    <scope>NUCLEOTIDE SEQUENCE [LARGE SCALE GENOMIC DNA]</scope>
</reference>